<dbReference type="InterPro" id="IPR038538">
    <property type="entry name" value="MTERF_sf"/>
</dbReference>
<dbReference type="AlphaFoldDB" id="A0A1E5WG86"/>
<evidence type="ECO:0000256" key="1">
    <source>
        <dbReference type="ARBA" id="ARBA00007692"/>
    </source>
</evidence>
<dbReference type="Proteomes" id="UP000095767">
    <property type="component" value="Unassembled WGS sequence"/>
</dbReference>
<keyword evidence="2" id="KW-0804">Transcription</keyword>
<organism evidence="4 5">
    <name type="scientific">Dichanthelium oligosanthes</name>
    <dbReference type="NCBI Taxonomy" id="888268"/>
    <lineage>
        <taxon>Eukaryota</taxon>
        <taxon>Viridiplantae</taxon>
        <taxon>Streptophyta</taxon>
        <taxon>Embryophyta</taxon>
        <taxon>Tracheophyta</taxon>
        <taxon>Spermatophyta</taxon>
        <taxon>Magnoliopsida</taxon>
        <taxon>Liliopsida</taxon>
        <taxon>Poales</taxon>
        <taxon>Poaceae</taxon>
        <taxon>PACMAD clade</taxon>
        <taxon>Panicoideae</taxon>
        <taxon>Panicodae</taxon>
        <taxon>Paniceae</taxon>
        <taxon>Dichantheliinae</taxon>
        <taxon>Dichanthelium</taxon>
    </lineage>
</organism>
<dbReference type="Pfam" id="PF02536">
    <property type="entry name" value="mTERF"/>
    <property type="match status" value="1"/>
</dbReference>
<dbReference type="PANTHER" id="PTHR13068:SF38">
    <property type="entry name" value="TRANSCRIPTION TERMINATION FACTOR FAMILY PROTEIN"/>
    <property type="match status" value="1"/>
</dbReference>
<evidence type="ECO:0008006" key="6">
    <source>
        <dbReference type="Google" id="ProtNLM"/>
    </source>
</evidence>
<dbReference type="FunFam" id="1.25.70.10:FF:000019">
    <property type="entry name" value="mTERF family protein"/>
    <property type="match status" value="1"/>
</dbReference>
<keyword evidence="5" id="KW-1185">Reference proteome</keyword>
<evidence type="ECO:0000256" key="2">
    <source>
        <dbReference type="ARBA" id="ARBA00022472"/>
    </source>
</evidence>
<dbReference type="InterPro" id="IPR003690">
    <property type="entry name" value="MTERF"/>
</dbReference>
<reference evidence="4 5" key="1">
    <citation type="submission" date="2016-09" db="EMBL/GenBank/DDBJ databases">
        <title>The draft genome of Dichanthelium oligosanthes: A C3 panicoid grass species.</title>
        <authorList>
            <person name="Studer A.J."/>
            <person name="Schnable J.C."/>
            <person name="Brutnell T.P."/>
        </authorList>
    </citation>
    <scope>NUCLEOTIDE SEQUENCE [LARGE SCALE GENOMIC DNA]</scope>
    <source>
        <strain evidence="5">cv. Kellogg 1175</strain>
        <tissue evidence="4">Leaf</tissue>
    </source>
</reference>
<dbReference type="GO" id="GO:0003676">
    <property type="term" value="F:nucleic acid binding"/>
    <property type="evidence" value="ECO:0007669"/>
    <property type="project" value="InterPro"/>
</dbReference>
<evidence type="ECO:0000313" key="4">
    <source>
        <dbReference type="EMBL" id="OEL36413.1"/>
    </source>
</evidence>
<accession>A0A1E5WG86</accession>
<evidence type="ECO:0000313" key="5">
    <source>
        <dbReference type="Proteomes" id="UP000095767"/>
    </source>
</evidence>
<protein>
    <recommendedName>
        <fullName evidence="6">Transcription termination factor MTEF18, mitochondrial</fullName>
    </recommendedName>
</protein>
<sequence length="433" mass="49476">MILRSALSAARRLRWVQLIVEHGEPYRAPHRCATATRYWDVQESSLASSCRVTPIGHGYKLRPYSAAPARRGEEKSLDEDEEEVVVDKELRQMEKRRVFWTAQETFMEYLHFTRGLPFADAEHISKHCPVFVSKLLDRVKDAIEDPVEGGEEVVFRSKVKKKAVRDQKATRALERLFRYHPVNEFEPFFESIGLKPRKFDSFLPRDLMFLADAETLLKNYHVLCNYGFMRTKIGSIYMAAAEFFSSGDNVLASKLSALEDLGFSKTTVIKLVTSCPVILSCDLDAEFKIMQWLDDGGIQRDWIGQFLSVRKSYNWKKMVEVPQFFTELGFDKEGIGKLIRQNPDFLLDGSGKVLFRAVTIMLKAGSGKKDLFDLFLDFPDVPARNFARNIQSVIRLLADIECGKEAFVEDYKGGATTIEEVQIWVKALPPTAL</sequence>
<dbReference type="STRING" id="888268.A0A1E5WG86"/>
<evidence type="ECO:0000256" key="3">
    <source>
        <dbReference type="ARBA" id="ARBA00022946"/>
    </source>
</evidence>
<dbReference type="Gene3D" id="1.25.70.10">
    <property type="entry name" value="Transcription termination factor 3, mitochondrial"/>
    <property type="match status" value="1"/>
</dbReference>
<dbReference type="GO" id="GO:0006353">
    <property type="term" value="P:DNA-templated transcription termination"/>
    <property type="evidence" value="ECO:0007669"/>
    <property type="project" value="UniProtKB-KW"/>
</dbReference>
<proteinExistence type="inferred from homology"/>
<keyword evidence="2" id="KW-0805">Transcription regulation</keyword>
<name>A0A1E5WG86_9POAL</name>
<gene>
    <name evidence="4" type="ORF">BAE44_0002568</name>
</gene>
<dbReference type="OrthoDB" id="764594at2759"/>
<keyword evidence="2" id="KW-0806">Transcription termination</keyword>
<dbReference type="EMBL" id="LWDX02009258">
    <property type="protein sequence ID" value="OEL36413.1"/>
    <property type="molecule type" value="Genomic_DNA"/>
</dbReference>
<keyword evidence="3" id="KW-0809">Transit peptide</keyword>
<comment type="caution">
    <text evidence="4">The sequence shown here is derived from an EMBL/GenBank/DDBJ whole genome shotgun (WGS) entry which is preliminary data.</text>
</comment>
<comment type="similarity">
    <text evidence="1">Belongs to the mTERF family.</text>
</comment>
<dbReference type="PANTHER" id="PTHR13068">
    <property type="entry name" value="CGI-12 PROTEIN-RELATED"/>
    <property type="match status" value="1"/>
</dbReference>